<accession>A0A1G2F651</accession>
<reference evidence="7 8" key="1">
    <citation type="journal article" date="2016" name="Nat. Commun.">
        <title>Thousands of microbial genomes shed light on interconnected biogeochemical processes in an aquifer system.</title>
        <authorList>
            <person name="Anantharaman K."/>
            <person name="Brown C.T."/>
            <person name="Hug L.A."/>
            <person name="Sharon I."/>
            <person name="Castelle C.J."/>
            <person name="Probst A.J."/>
            <person name="Thomas B.C."/>
            <person name="Singh A."/>
            <person name="Wilkins M.J."/>
            <person name="Karaoz U."/>
            <person name="Brodie E.L."/>
            <person name="Williams K.H."/>
            <person name="Hubbard S.S."/>
            <person name="Banfield J.F."/>
        </authorList>
    </citation>
    <scope>NUCLEOTIDE SEQUENCE [LARGE SCALE GENOMIC DNA]</scope>
</reference>
<dbReference type="Pfam" id="PF00152">
    <property type="entry name" value="tRNA-synt_2"/>
    <property type="match status" value="1"/>
</dbReference>
<keyword evidence="2" id="KW-0547">Nucleotide-binding</keyword>
<dbReference type="STRING" id="1801992.A2Y98_01310"/>
<protein>
    <recommendedName>
        <fullName evidence="6">Aminoacyl-transfer RNA synthetases class-II family profile domain-containing protein</fullName>
    </recommendedName>
</protein>
<keyword evidence="5" id="KW-0030">Aminoacyl-tRNA synthetase</keyword>
<dbReference type="InterPro" id="IPR045864">
    <property type="entry name" value="aa-tRNA-synth_II/BPL/LPL"/>
</dbReference>
<proteinExistence type="predicted"/>
<evidence type="ECO:0000313" key="8">
    <source>
        <dbReference type="Proteomes" id="UP000179099"/>
    </source>
</evidence>
<name>A0A1G2F651_9BACT</name>
<sequence length="449" mass="51761">MNKRRHVMKELYIVDLKERVNLDTKIVLLGWVKAKRKHGKVIFLDICDSTGCIQAVVERAKVIPSDFDVATKVTPESSIKVEGVLRKKIIRTGLAREISVDRIEIIGLATIQIFPQPRGEIDIFEPKIQEQLMNNRHFYLRNEKLMAILRFRHIAMGIIHQWFRNNGFIEITAPVLTPTPLYEDRSAIPLRVHDQDIFLTQCVGFYLESAVHAFEKVYNIGPSFRGEESKSKRHLMEYWHLKAEVAFGNLDDIMYIVESLIKDVTQRCCEEAGELLKTLGSILCDAGKDTPYDRISYTEAVSLLQRNGFEFEFGKSLGTEEEAFLSNHFQKPFWVIGIPRSVEPFPYVINPNDPRVTKTADLIATEGFGEILGVAEKIHDLAMLDERMKEKGKLGNPQYEWLRDLRQYGCVPHIGFGMGIERFIRWLLRIPHVRDTIPFFRTFGRKVAP</sequence>
<gene>
    <name evidence="7" type="ORF">A2Y98_01310</name>
</gene>
<organism evidence="7 8">
    <name type="scientific">Candidatus Portnoybacteria bacterium RBG_19FT_COMBO_36_7</name>
    <dbReference type="NCBI Taxonomy" id="1801992"/>
    <lineage>
        <taxon>Bacteria</taxon>
        <taxon>Candidatus Portnoyibacteriota</taxon>
    </lineage>
</organism>
<dbReference type="GO" id="GO:0006421">
    <property type="term" value="P:asparaginyl-tRNA aminoacylation"/>
    <property type="evidence" value="ECO:0007669"/>
    <property type="project" value="TreeGrafter"/>
</dbReference>
<keyword evidence="4" id="KW-0648">Protein biosynthesis</keyword>
<dbReference type="EMBL" id="MHMW01000028">
    <property type="protein sequence ID" value="OGZ33555.1"/>
    <property type="molecule type" value="Genomic_DNA"/>
</dbReference>
<evidence type="ECO:0000256" key="3">
    <source>
        <dbReference type="ARBA" id="ARBA00022840"/>
    </source>
</evidence>
<dbReference type="CDD" id="cd04100">
    <property type="entry name" value="Asp_Lys_Asn_RS_N"/>
    <property type="match status" value="1"/>
</dbReference>
<keyword evidence="1" id="KW-0436">Ligase</keyword>
<dbReference type="GO" id="GO:0005524">
    <property type="term" value="F:ATP binding"/>
    <property type="evidence" value="ECO:0007669"/>
    <property type="project" value="UniProtKB-KW"/>
</dbReference>
<dbReference type="Gene3D" id="2.40.50.140">
    <property type="entry name" value="Nucleic acid-binding proteins"/>
    <property type="match status" value="1"/>
</dbReference>
<dbReference type="SUPFAM" id="SSF55681">
    <property type="entry name" value="Class II aaRS and biotin synthetases"/>
    <property type="match status" value="1"/>
</dbReference>
<dbReference type="AlphaFoldDB" id="A0A1G2F651"/>
<evidence type="ECO:0000256" key="1">
    <source>
        <dbReference type="ARBA" id="ARBA00022598"/>
    </source>
</evidence>
<dbReference type="GO" id="GO:0003676">
    <property type="term" value="F:nucleic acid binding"/>
    <property type="evidence" value="ECO:0007669"/>
    <property type="project" value="InterPro"/>
</dbReference>
<dbReference type="InterPro" id="IPR006195">
    <property type="entry name" value="aa-tRNA-synth_II"/>
</dbReference>
<dbReference type="PANTHER" id="PTHR22594:SF34">
    <property type="entry name" value="ASPARAGINE--TRNA LIGASE, MITOCHONDRIAL-RELATED"/>
    <property type="match status" value="1"/>
</dbReference>
<dbReference type="InterPro" id="IPR002312">
    <property type="entry name" value="Asp/Asn-tRNA-synth_IIb"/>
</dbReference>
<dbReference type="InterPro" id="IPR004364">
    <property type="entry name" value="Aa-tRNA-synt_II"/>
</dbReference>
<dbReference type="PRINTS" id="PR01042">
    <property type="entry name" value="TRNASYNTHASP"/>
</dbReference>
<evidence type="ECO:0000256" key="5">
    <source>
        <dbReference type="ARBA" id="ARBA00023146"/>
    </source>
</evidence>
<dbReference type="PROSITE" id="PS50862">
    <property type="entry name" value="AA_TRNA_LIGASE_II"/>
    <property type="match status" value="1"/>
</dbReference>
<dbReference type="InterPro" id="IPR004365">
    <property type="entry name" value="NA-bd_OB_tRNA"/>
</dbReference>
<comment type="caution">
    <text evidence="7">The sequence shown here is derived from an EMBL/GenBank/DDBJ whole genome shotgun (WGS) entry which is preliminary data.</text>
</comment>
<dbReference type="Proteomes" id="UP000179099">
    <property type="component" value="Unassembled WGS sequence"/>
</dbReference>
<feature type="domain" description="Aminoacyl-transfer RNA synthetases class-II family profile" evidence="6">
    <location>
        <begin position="159"/>
        <end position="449"/>
    </location>
</feature>
<dbReference type="InterPro" id="IPR012340">
    <property type="entry name" value="NA-bd_OB-fold"/>
</dbReference>
<evidence type="ECO:0000313" key="7">
    <source>
        <dbReference type="EMBL" id="OGZ33555.1"/>
    </source>
</evidence>
<dbReference type="Pfam" id="PF01336">
    <property type="entry name" value="tRNA_anti-codon"/>
    <property type="match status" value="1"/>
</dbReference>
<evidence type="ECO:0000256" key="4">
    <source>
        <dbReference type="ARBA" id="ARBA00022917"/>
    </source>
</evidence>
<dbReference type="Gene3D" id="3.30.930.10">
    <property type="entry name" value="Bira Bifunctional Protein, Domain 2"/>
    <property type="match status" value="1"/>
</dbReference>
<evidence type="ECO:0000259" key="6">
    <source>
        <dbReference type="PROSITE" id="PS50862"/>
    </source>
</evidence>
<evidence type="ECO:0000256" key="2">
    <source>
        <dbReference type="ARBA" id="ARBA00022741"/>
    </source>
</evidence>
<dbReference type="GO" id="GO:0004816">
    <property type="term" value="F:asparagine-tRNA ligase activity"/>
    <property type="evidence" value="ECO:0007669"/>
    <property type="project" value="TreeGrafter"/>
</dbReference>
<dbReference type="PANTHER" id="PTHR22594">
    <property type="entry name" value="ASPARTYL/LYSYL-TRNA SYNTHETASE"/>
    <property type="match status" value="1"/>
</dbReference>
<dbReference type="SUPFAM" id="SSF50249">
    <property type="entry name" value="Nucleic acid-binding proteins"/>
    <property type="match status" value="1"/>
</dbReference>
<keyword evidence="3" id="KW-0067">ATP-binding</keyword>